<gene>
    <name evidence="5" type="primary">Celsr1-L</name>
    <name evidence="5" type="ORF">Hamer_G024767</name>
</gene>
<evidence type="ECO:0000256" key="1">
    <source>
        <dbReference type="ARBA" id="ARBA00022692"/>
    </source>
</evidence>
<feature type="domain" description="Cadherin" evidence="4">
    <location>
        <begin position="34"/>
        <end position="130"/>
    </location>
</feature>
<keyword evidence="3" id="KW-0106">Calcium</keyword>
<keyword evidence="2" id="KW-0472">Membrane</keyword>
<evidence type="ECO:0000256" key="2">
    <source>
        <dbReference type="ARBA" id="ARBA00022989"/>
    </source>
</evidence>
<dbReference type="Proteomes" id="UP000747542">
    <property type="component" value="Unassembled WGS sequence"/>
</dbReference>
<dbReference type="GO" id="GO:0007156">
    <property type="term" value="P:homophilic cell adhesion via plasma membrane adhesion molecules"/>
    <property type="evidence" value="ECO:0007669"/>
    <property type="project" value="InterPro"/>
</dbReference>
<dbReference type="InterPro" id="IPR015919">
    <property type="entry name" value="Cadherin-like_sf"/>
</dbReference>
<dbReference type="EMBL" id="JAHLQT010022449">
    <property type="protein sequence ID" value="KAG7166571.1"/>
    <property type="molecule type" value="Genomic_DNA"/>
</dbReference>
<dbReference type="AlphaFoldDB" id="A0A8J5K1L6"/>
<keyword evidence="5" id="KW-0675">Receptor</keyword>
<protein>
    <submittedName>
        <fullName evidence="5">Cadherin EGF LAG seven-pass G-type receptor 1-like</fullName>
    </submittedName>
</protein>
<accession>A0A8J5K1L6</accession>
<dbReference type="PANTHER" id="PTHR24026">
    <property type="entry name" value="FAT ATYPICAL CADHERIN-RELATED"/>
    <property type="match status" value="1"/>
</dbReference>
<evidence type="ECO:0000259" key="4">
    <source>
        <dbReference type="PROSITE" id="PS50268"/>
    </source>
</evidence>
<proteinExistence type="predicted"/>
<organism evidence="5 6">
    <name type="scientific">Homarus americanus</name>
    <name type="common">American lobster</name>
    <dbReference type="NCBI Taxonomy" id="6706"/>
    <lineage>
        <taxon>Eukaryota</taxon>
        <taxon>Metazoa</taxon>
        <taxon>Ecdysozoa</taxon>
        <taxon>Arthropoda</taxon>
        <taxon>Crustacea</taxon>
        <taxon>Multicrustacea</taxon>
        <taxon>Malacostraca</taxon>
        <taxon>Eumalacostraca</taxon>
        <taxon>Eucarida</taxon>
        <taxon>Decapoda</taxon>
        <taxon>Pleocyemata</taxon>
        <taxon>Astacidea</taxon>
        <taxon>Nephropoidea</taxon>
        <taxon>Nephropidae</taxon>
        <taxon>Homarus</taxon>
    </lineage>
</organism>
<dbReference type="SMART" id="SM00112">
    <property type="entry name" value="CA"/>
    <property type="match status" value="1"/>
</dbReference>
<reference evidence="5" key="1">
    <citation type="journal article" date="2021" name="Sci. Adv.">
        <title>The American lobster genome reveals insights on longevity, neural, and immune adaptations.</title>
        <authorList>
            <person name="Polinski J.M."/>
            <person name="Zimin A.V."/>
            <person name="Clark K.F."/>
            <person name="Kohn A.B."/>
            <person name="Sadowski N."/>
            <person name="Timp W."/>
            <person name="Ptitsyn A."/>
            <person name="Khanna P."/>
            <person name="Romanova D.Y."/>
            <person name="Williams P."/>
            <person name="Greenwood S.J."/>
            <person name="Moroz L.L."/>
            <person name="Walt D.R."/>
            <person name="Bodnar A.G."/>
        </authorList>
    </citation>
    <scope>NUCLEOTIDE SEQUENCE</scope>
    <source>
        <strain evidence="5">GMGI-L3</strain>
    </source>
</reference>
<keyword evidence="6" id="KW-1185">Reference proteome</keyword>
<keyword evidence="1" id="KW-0812">Transmembrane</keyword>
<dbReference type="PANTHER" id="PTHR24026:SF51">
    <property type="entry name" value="PROTOCADHERIN-LIKE WING POLARITY PROTEIN STAN"/>
    <property type="match status" value="1"/>
</dbReference>
<dbReference type="Gene3D" id="2.60.40.60">
    <property type="entry name" value="Cadherins"/>
    <property type="match status" value="1"/>
</dbReference>
<dbReference type="CDD" id="cd11304">
    <property type="entry name" value="Cadherin_repeat"/>
    <property type="match status" value="1"/>
</dbReference>
<evidence type="ECO:0000256" key="3">
    <source>
        <dbReference type="PROSITE-ProRule" id="PRU00043"/>
    </source>
</evidence>
<sequence length="133" mass="14557">MDRGLSHWQPLDFSRTKCAILPSFCPGGRHVWDIHHQIKASDADRGPNGRLSIRFKRNDGNGAFSVDGTSGVVGTPWTVDEDEYSLVVLAVDDGLKRSSSVTMMVDISVNDNPSKGQTIRAVHTENSPVRGRP</sequence>
<dbReference type="PROSITE" id="PS50268">
    <property type="entry name" value="CADHERIN_2"/>
    <property type="match status" value="1"/>
</dbReference>
<name>A0A8J5K1L6_HOMAM</name>
<dbReference type="Pfam" id="PF00028">
    <property type="entry name" value="Cadherin"/>
    <property type="match status" value="1"/>
</dbReference>
<dbReference type="SUPFAM" id="SSF49313">
    <property type="entry name" value="Cadherin-like"/>
    <property type="match status" value="1"/>
</dbReference>
<dbReference type="GO" id="GO:0005509">
    <property type="term" value="F:calcium ion binding"/>
    <property type="evidence" value="ECO:0007669"/>
    <property type="project" value="UniProtKB-UniRule"/>
</dbReference>
<dbReference type="InterPro" id="IPR002126">
    <property type="entry name" value="Cadherin-like_dom"/>
</dbReference>
<evidence type="ECO:0000313" key="5">
    <source>
        <dbReference type="EMBL" id="KAG7166571.1"/>
    </source>
</evidence>
<evidence type="ECO:0000313" key="6">
    <source>
        <dbReference type="Proteomes" id="UP000747542"/>
    </source>
</evidence>
<keyword evidence="2" id="KW-1133">Transmembrane helix</keyword>
<dbReference type="GO" id="GO:0016020">
    <property type="term" value="C:membrane"/>
    <property type="evidence" value="ECO:0007669"/>
    <property type="project" value="InterPro"/>
</dbReference>
<comment type="caution">
    <text evidence="5">The sequence shown here is derived from an EMBL/GenBank/DDBJ whole genome shotgun (WGS) entry which is preliminary data.</text>
</comment>